<reference evidence="11 12" key="1">
    <citation type="journal article" date="2020" name="Int. J. Syst. Evol. Microbiol.">
        <title>Novel acetic acid bacteria from cider fermentations: Acetobacter conturbans sp. nov. and Acetobacter fallax sp. nov.</title>
        <authorList>
            <person name="Sombolestani A.S."/>
            <person name="Cleenwerck I."/>
            <person name="Cnockaert M."/>
            <person name="Borremans W."/>
            <person name="Wieme A.D."/>
            <person name="De Vuyst L."/>
            <person name="Vandamme P."/>
        </authorList>
    </citation>
    <scope>NUCLEOTIDE SEQUENCE [LARGE SCALE GENOMIC DNA]</scope>
    <source>
        <strain evidence="11 12">LMG 30640</strain>
    </source>
</reference>
<keyword evidence="7 9" id="KW-0460">Magnesium</keyword>
<feature type="domain" description="Pterin-binding" evidence="10">
    <location>
        <begin position="81"/>
        <end position="334"/>
    </location>
</feature>
<dbReference type="InterPro" id="IPR045031">
    <property type="entry name" value="DHP_synth-like"/>
</dbReference>
<dbReference type="InterPro" id="IPR011005">
    <property type="entry name" value="Dihydropteroate_synth-like_sf"/>
</dbReference>
<dbReference type="CDD" id="cd00739">
    <property type="entry name" value="DHPS"/>
    <property type="match status" value="1"/>
</dbReference>
<dbReference type="SUPFAM" id="SSF51717">
    <property type="entry name" value="Dihydropteroate synthetase-like"/>
    <property type="match status" value="1"/>
</dbReference>
<evidence type="ECO:0000313" key="11">
    <source>
        <dbReference type="EMBL" id="NHN86174.1"/>
    </source>
</evidence>
<evidence type="ECO:0000256" key="1">
    <source>
        <dbReference type="ARBA" id="ARBA00000012"/>
    </source>
</evidence>
<dbReference type="EC" id="2.5.1.15" evidence="4 9"/>
<evidence type="ECO:0000256" key="8">
    <source>
        <dbReference type="ARBA" id="ARBA00022909"/>
    </source>
</evidence>
<comment type="catalytic activity">
    <reaction evidence="1">
        <text>(7,8-dihydropterin-6-yl)methyl diphosphate + 4-aminobenzoate = 7,8-dihydropteroate + diphosphate</text>
        <dbReference type="Rhea" id="RHEA:19949"/>
        <dbReference type="ChEBI" id="CHEBI:17836"/>
        <dbReference type="ChEBI" id="CHEBI:17839"/>
        <dbReference type="ChEBI" id="CHEBI:33019"/>
        <dbReference type="ChEBI" id="CHEBI:72950"/>
        <dbReference type="EC" id="2.5.1.15"/>
    </reaction>
</comment>
<protein>
    <recommendedName>
        <fullName evidence="4 9">Dihydropteroate synthase</fullName>
        <shortName evidence="9">DHPS</shortName>
        <ecNumber evidence="4 9">2.5.1.15</ecNumber>
    </recommendedName>
    <alternativeName>
        <fullName evidence="9">Dihydropteroate pyrophosphorylase</fullName>
    </alternativeName>
</protein>
<dbReference type="InterPro" id="IPR006390">
    <property type="entry name" value="DHP_synth_dom"/>
</dbReference>
<dbReference type="Proteomes" id="UP000635278">
    <property type="component" value="Unassembled WGS sequence"/>
</dbReference>
<dbReference type="Pfam" id="PF00809">
    <property type="entry name" value="Pterin_bind"/>
    <property type="match status" value="1"/>
</dbReference>
<comment type="cofactor">
    <cofactor evidence="2 9">
        <name>Mg(2+)</name>
        <dbReference type="ChEBI" id="CHEBI:18420"/>
    </cofactor>
</comment>
<evidence type="ECO:0000256" key="3">
    <source>
        <dbReference type="ARBA" id="ARBA00004763"/>
    </source>
</evidence>
<evidence type="ECO:0000256" key="9">
    <source>
        <dbReference type="RuleBase" id="RU361205"/>
    </source>
</evidence>
<proteinExistence type="inferred from homology"/>
<comment type="pathway">
    <text evidence="3 9">Cofactor biosynthesis; tetrahydrofolate biosynthesis; 7,8-dihydrofolate from 2-amino-4-hydroxy-6-hydroxymethyl-7,8-dihydropteridine diphosphate and 4-aminobenzoate: step 1/2.</text>
</comment>
<comment type="function">
    <text evidence="9">Catalyzes the condensation of para-aminobenzoate (pABA) with 6-hydroxymethyl-7,8-dihydropterin diphosphate (DHPt-PP) to form 7,8-dihydropteroate (H2Pte), the immediate precursor of folate derivatives.</text>
</comment>
<dbReference type="GO" id="GO:0004156">
    <property type="term" value="F:dihydropteroate synthase activity"/>
    <property type="evidence" value="ECO:0007669"/>
    <property type="project" value="UniProtKB-EC"/>
</dbReference>
<dbReference type="RefSeq" id="WP_173584557.1">
    <property type="nucleotide sequence ID" value="NZ_WOTB01000027.1"/>
</dbReference>
<dbReference type="NCBIfam" id="TIGR01496">
    <property type="entry name" value="DHPS"/>
    <property type="match status" value="1"/>
</dbReference>
<keyword evidence="12" id="KW-1185">Reference proteome</keyword>
<name>A0ABX0JSI3_9PROT</name>
<evidence type="ECO:0000256" key="2">
    <source>
        <dbReference type="ARBA" id="ARBA00001946"/>
    </source>
</evidence>
<dbReference type="PROSITE" id="PS00793">
    <property type="entry name" value="DHPS_2"/>
    <property type="match status" value="1"/>
</dbReference>
<dbReference type="EMBL" id="WOTB01000027">
    <property type="protein sequence ID" value="NHN86174.1"/>
    <property type="molecule type" value="Genomic_DNA"/>
</dbReference>
<gene>
    <name evidence="11" type="primary">folP</name>
    <name evidence="11" type="ORF">GOB93_16210</name>
</gene>
<organism evidence="11 12">
    <name type="scientific">Acetobacter musti</name>
    <dbReference type="NCBI Taxonomy" id="864732"/>
    <lineage>
        <taxon>Bacteria</taxon>
        <taxon>Pseudomonadati</taxon>
        <taxon>Pseudomonadota</taxon>
        <taxon>Alphaproteobacteria</taxon>
        <taxon>Acetobacterales</taxon>
        <taxon>Acetobacteraceae</taxon>
        <taxon>Acetobacter</taxon>
    </lineage>
</organism>
<evidence type="ECO:0000259" key="10">
    <source>
        <dbReference type="PROSITE" id="PS50972"/>
    </source>
</evidence>
<comment type="similarity">
    <text evidence="9">Belongs to the DHPS family.</text>
</comment>
<dbReference type="PROSITE" id="PS00792">
    <property type="entry name" value="DHPS_1"/>
    <property type="match status" value="1"/>
</dbReference>
<evidence type="ECO:0000256" key="5">
    <source>
        <dbReference type="ARBA" id="ARBA00022679"/>
    </source>
</evidence>
<accession>A0ABX0JSI3</accession>
<sequence>MNSPRLIEPAGLLYGSDAGDAIREGIALPLAGGKCAFTIATLIEGETTTAPIPVDRIPASWHEELAVVTHLPPAAGLEPDPMVMGILNVTPDSFSDGGNYTDAEHAVRCARNMMAAGAGIIDLGAESTRPMAEVVTPEEEWRRLAPVLAEICGQGVSISVDTRNARTMEAALDAGAALINDVSALTYDPDALPLLAERSCPMILMHMRGTPETMNDLTSYRDVAADVVRELAVRIESALRAGISKDRIMIDPGIGFAKDVKQNCELLRRLPIFANLGCRLVLGTSRKRFIGTLTGVSQASQRDPGTVASSLPGLCLPGTVLRVHDYAAMLQALRVWESCFFS</sequence>
<dbReference type="PANTHER" id="PTHR20941:SF1">
    <property type="entry name" value="FOLIC ACID SYNTHESIS PROTEIN FOL1"/>
    <property type="match status" value="1"/>
</dbReference>
<dbReference type="Gene3D" id="3.20.20.20">
    <property type="entry name" value="Dihydropteroate synthase-like"/>
    <property type="match status" value="1"/>
</dbReference>
<comment type="caution">
    <text evidence="11">The sequence shown here is derived from an EMBL/GenBank/DDBJ whole genome shotgun (WGS) entry which is preliminary data.</text>
</comment>
<keyword evidence="6 9" id="KW-0479">Metal-binding</keyword>
<keyword evidence="8 9" id="KW-0289">Folate biosynthesis</keyword>
<evidence type="ECO:0000256" key="7">
    <source>
        <dbReference type="ARBA" id="ARBA00022842"/>
    </source>
</evidence>
<dbReference type="InterPro" id="IPR000489">
    <property type="entry name" value="Pterin-binding_dom"/>
</dbReference>
<evidence type="ECO:0000256" key="4">
    <source>
        <dbReference type="ARBA" id="ARBA00012458"/>
    </source>
</evidence>
<dbReference type="PANTHER" id="PTHR20941">
    <property type="entry name" value="FOLATE SYNTHESIS PROTEINS"/>
    <property type="match status" value="1"/>
</dbReference>
<keyword evidence="5 9" id="KW-0808">Transferase</keyword>
<evidence type="ECO:0000256" key="6">
    <source>
        <dbReference type="ARBA" id="ARBA00022723"/>
    </source>
</evidence>
<dbReference type="PROSITE" id="PS50972">
    <property type="entry name" value="PTERIN_BINDING"/>
    <property type="match status" value="1"/>
</dbReference>
<evidence type="ECO:0000313" key="12">
    <source>
        <dbReference type="Proteomes" id="UP000635278"/>
    </source>
</evidence>